<dbReference type="Pfam" id="PF01230">
    <property type="entry name" value="HIT"/>
    <property type="match status" value="1"/>
</dbReference>
<dbReference type="GO" id="GO:0009150">
    <property type="term" value="P:purine ribonucleotide metabolic process"/>
    <property type="evidence" value="ECO:0007669"/>
    <property type="project" value="TreeGrafter"/>
</dbReference>
<feature type="short sequence motif" description="Histidine triad motif" evidence="2 3">
    <location>
        <begin position="146"/>
        <end position="150"/>
    </location>
</feature>
<evidence type="ECO:0000313" key="5">
    <source>
        <dbReference type="EMBL" id="KAH0459791.1"/>
    </source>
</evidence>
<feature type="domain" description="HIT" evidence="4">
    <location>
        <begin position="54"/>
        <end position="161"/>
    </location>
</feature>
<gene>
    <name evidence="5" type="ORF">IEQ34_010454</name>
</gene>
<dbReference type="GO" id="GO:0047627">
    <property type="term" value="F:adenylylsulfatase activity"/>
    <property type="evidence" value="ECO:0007669"/>
    <property type="project" value="TreeGrafter"/>
</dbReference>
<dbReference type="PANTHER" id="PTHR47670">
    <property type="entry name" value="ADENYLYLSULFATASE HINT3"/>
    <property type="match status" value="1"/>
</dbReference>
<dbReference type="PRINTS" id="PR00332">
    <property type="entry name" value="HISTRIAD"/>
</dbReference>
<dbReference type="SUPFAM" id="SSF54197">
    <property type="entry name" value="HIT-like"/>
    <property type="match status" value="1"/>
</dbReference>
<keyword evidence="6" id="KW-1185">Reference proteome</keyword>
<dbReference type="PROSITE" id="PS00892">
    <property type="entry name" value="HIT_1"/>
    <property type="match status" value="1"/>
</dbReference>
<evidence type="ECO:0000256" key="3">
    <source>
        <dbReference type="PROSITE-ProRule" id="PRU00464"/>
    </source>
</evidence>
<evidence type="ECO:0000256" key="1">
    <source>
        <dbReference type="PIRSR" id="PIRSR601310-1"/>
    </source>
</evidence>
<name>A0AAV7GSZ0_DENCH</name>
<dbReference type="InterPro" id="IPR036265">
    <property type="entry name" value="HIT-like_sf"/>
</dbReference>
<accession>A0AAV7GSZ0</accession>
<evidence type="ECO:0000259" key="4">
    <source>
        <dbReference type="PROSITE" id="PS51084"/>
    </source>
</evidence>
<dbReference type="Proteomes" id="UP000775213">
    <property type="component" value="Unassembled WGS sequence"/>
</dbReference>
<dbReference type="EMBL" id="JAGFBR010000010">
    <property type="protein sequence ID" value="KAH0459791.1"/>
    <property type="molecule type" value="Genomic_DNA"/>
</dbReference>
<dbReference type="InterPro" id="IPR001310">
    <property type="entry name" value="Histidine_triad_HIT"/>
</dbReference>
<dbReference type="PROSITE" id="PS51084">
    <property type="entry name" value="HIT_2"/>
    <property type="match status" value="1"/>
</dbReference>
<evidence type="ECO:0000313" key="6">
    <source>
        <dbReference type="Proteomes" id="UP000775213"/>
    </source>
</evidence>
<dbReference type="AlphaFoldDB" id="A0AAV7GSZ0"/>
<evidence type="ECO:0000256" key="2">
    <source>
        <dbReference type="PIRSR" id="PIRSR601310-3"/>
    </source>
</evidence>
<proteinExistence type="predicted"/>
<dbReference type="PROSITE" id="PS51257">
    <property type="entry name" value="PROKAR_LIPOPROTEIN"/>
    <property type="match status" value="1"/>
</dbReference>
<dbReference type="InterPro" id="IPR019808">
    <property type="entry name" value="Histidine_triad_CS"/>
</dbReference>
<dbReference type="Gene3D" id="3.30.428.10">
    <property type="entry name" value="HIT-like"/>
    <property type="match status" value="1"/>
</dbReference>
<dbReference type="PANTHER" id="PTHR47670:SF1">
    <property type="entry name" value="ADENYLYLSULFATASE HINT3"/>
    <property type="match status" value="1"/>
</dbReference>
<dbReference type="InterPro" id="IPR011146">
    <property type="entry name" value="HIT-like"/>
</dbReference>
<sequence>MERRRLALLCSHLCSTGRPPLLCALPPVLSASGCHASAGGGGRPEGDTEKERCVFCLIVRGESPAFKLYEDDVCLCILDSNPLSFGHSLIIPKLHFPSLQATPPSVVAAMCSTVPFLTKAIMKATQCDSFNLLVNNGTAAGQVIFHTHLHIIPRRAGDQLWPSEGHRQPIEQNQETLSLVSRIRERIPPQPTTCCSTLESQLHKNLHD</sequence>
<reference evidence="5 6" key="1">
    <citation type="journal article" date="2021" name="Hortic Res">
        <title>Chromosome-scale assembly of the Dendrobium chrysotoxum genome enhances the understanding of orchid evolution.</title>
        <authorList>
            <person name="Zhang Y."/>
            <person name="Zhang G.Q."/>
            <person name="Zhang D."/>
            <person name="Liu X.D."/>
            <person name="Xu X.Y."/>
            <person name="Sun W.H."/>
            <person name="Yu X."/>
            <person name="Zhu X."/>
            <person name="Wang Z.W."/>
            <person name="Zhao X."/>
            <person name="Zhong W.Y."/>
            <person name="Chen H."/>
            <person name="Yin W.L."/>
            <person name="Huang T."/>
            <person name="Niu S.C."/>
            <person name="Liu Z.J."/>
        </authorList>
    </citation>
    <scope>NUCLEOTIDE SEQUENCE [LARGE SCALE GENOMIC DNA]</scope>
    <source>
        <strain evidence="5">Lindl</strain>
    </source>
</reference>
<organism evidence="5 6">
    <name type="scientific">Dendrobium chrysotoxum</name>
    <name type="common">Orchid</name>
    <dbReference type="NCBI Taxonomy" id="161865"/>
    <lineage>
        <taxon>Eukaryota</taxon>
        <taxon>Viridiplantae</taxon>
        <taxon>Streptophyta</taxon>
        <taxon>Embryophyta</taxon>
        <taxon>Tracheophyta</taxon>
        <taxon>Spermatophyta</taxon>
        <taxon>Magnoliopsida</taxon>
        <taxon>Liliopsida</taxon>
        <taxon>Asparagales</taxon>
        <taxon>Orchidaceae</taxon>
        <taxon>Epidendroideae</taxon>
        <taxon>Malaxideae</taxon>
        <taxon>Dendrobiinae</taxon>
        <taxon>Dendrobium</taxon>
    </lineage>
</organism>
<feature type="active site" description="Tele-AMP-histidine intermediate" evidence="1">
    <location>
        <position position="148"/>
    </location>
</feature>
<dbReference type="GO" id="GO:0006790">
    <property type="term" value="P:sulfur compound metabolic process"/>
    <property type="evidence" value="ECO:0007669"/>
    <property type="project" value="TreeGrafter"/>
</dbReference>
<protein>
    <recommendedName>
        <fullName evidence="4">HIT domain-containing protein</fullName>
    </recommendedName>
</protein>
<comment type="caution">
    <text evidence="5">The sequence shown here is derived from an EMBL/GenBank/DDBJ whole genome shotgun (WGS) entry which is preliminary data.</text>
</comment>